<evidence type="ECO:0000259" key="1">
    <source>
        <dbReference type="Pfam" id="PF21821"/>
    </source>
</evidence>
<sequence length="240" mass="24989">MAMNLVSLPAAWDIPVALGVPGLLGQSSTAGVAASASTVLASMLDDTRIMLADAQWGIFTADNQPVLTSGRVRALDVQAFSYVCDAPQEQGAFLSYNKVRQPSQYRVEMLCDGSGPVFGAAAGGSGVLESLLAATGLVGPSADMLMRRGFLQTLESLVDDLNLYSVVTPEVTYSNVNVQSYSLRREAQHGVTLLWAGITLQEIRLDTTTSPGTAAPAGQAMQSGGAVQAAESTLDTAALF</sequence>
<reference evidence="2 3" key="1">
    <citation type="submission" date="2019-06" db="EMBL/GenBank/DDBJ databases">
        <title>Whole genome shotgun sequence of Acetobacter peroxydans NBRC 13755.</title>
        <authorList>
            <person name="Hosoyama A."/>
            <person name="Uohara A."/>
            <person name="Ohji S."/>
            <person name="Ichikawa N."/>
        </authorList>
    </citation>
    <scope>NUCLEOTIDE SEQUENCE [LARGE SCALE GENOMIC DNA]</scope>
    <source>
        <strain evidence="2 3">NBRC 13755</strain>
    </source>
</reference>
<dbReference type="Pfam" id="PF21821">
    <property type="entry name" value="Dit_like"/>
    <property type="match status" value="1"/>
</dbReference>
<dbReference type="OrthoDB" id="9029638at2"/>
<protein>
    <recommendedName>
        <fullName evidence="1">Dit-like phage tail protein N-terminal domain-containing protein</fullName>
    </recommendedName>
</protein>
<dbReference type="InterPro" id="IPR048494">
    <property type="entry name" value="Dit-like_N"/>
</dbReference>
<feature type="domain" description="Dit-like phage tail protein N-terminal" evidence="1">
    <location>
        <begin position="85"/>
        <end position="209"/>
    </location>
</feature>
<keyword evidence="3" id="KW-1185">Reference proteome</keyword>
<proteinExistence type="predicted"/>
<comment type="caution">
    <text evidence="2">The sequence shown here is derived from an EMBL/GenBank/DDBJ whole genome shotgun (WGS) entry which is preliminary data.</text>
</comment>
<dbReference type="AlphaFoldDB" id="A0A4Y3TX17"/>
<dbReference type="EMBL" id="BJMV01000012">
    <property type="protein sequence ID" value="GEB86343.1"/>
    <property type="molecule type" value="Genomic_DNA"/>
</dbReference>
<dbReference type="RefSeq" id="WP_141377400.1">
    <property type="nucleotide sequence ID" value="NZ_BAPL01000010.1"/>
</dbReference>
<accession>A0A4Y3TX17</accession>
<dbReference type="Proteomes" id="UP000317730">
    <property type="component" value="Unassembled WGS sequence"/>
</dbReference>
<gene>
    <name evidence="2" type="ORF">APE01nite_21400</name>
</gene>
<name>A0A4Y3TX17_9PROT</name>
<organism evidence="2 3">
    <name type="scientific">Acetobacter peroxydans</name>
    <dbReference type="NCBI Taxonomy" id="104098"/>
    <lineage>
        <taxon>Bacteria</taxon>
        <taxon>Pseudomonadati</taxon>
        <taxon>Pseudomonadota</taxon>
        <taxon>Alphaproteobacteria</taxon>
        <taxon>Acetobacterales</taxon>
        <taxon>Acetobacteraceae</taxon>
        <taxon>Acetobacter</taxon>
    </lineage>
</organism>
<evidence type="ECO:0000313" key="3">
    <source>
        <dbReference type="Proteomes" id="UP000317730"/>
    </source>
</evidence>
<evidence type="ECO:0000313" key="2">
    <source>
        <dbReference type="EMBL" id="GEB86343.1"/>
    </source>
</evidence>